<evidence type="ECO:0000313" key="2">
    <source>
        <dbReference type="EMBL" id="ORY44421.1"/>
    </source>
</evidence>
<keyword evidence="2" id="KW-0378">Hydrolase</keyword>
<dbReference type="SUPFAM" id="SSF53474">
    <property type="entry name" value="alpha/beta-Hydrolases"/>
    <property type="match status" value="1"/>
</dbReference>
<protein>
    <submittedName>
        <fullName evidence="2">Alpha/beta-hydrolase</fullName>
    </submittedName>
</protein>
<dbReference type="Pfam" id="PF12146">
    <property type="entry name" value="Hydrolase_4"/>
    <property type="match status" value="1"/>
</dbReference>
<evidence type="ECO:0000259" key="1">
    <source>
        <dbReference type="Pfam" id="PF12146"/>
    </source>
</evidence>
<keyword evidence="3" id="KW-1185">Reference proteome</keyword>
<dbReference type="GO" id="GO:0016787">
    <property type="term" value="F:hydrolase activity"/>
    <property type="evidence" value="ECO:0007669"/>
    <property type="project" value="UniProtKB-KW"/>
</dbReference>
<dbReference type="PANTHER" id="PTHR11614">
    <property type="entry name" value="PHOSPHOLIPASE-RELATED"/>
    <property type="match status" value="1"/>
</dbReference>
<dbReference type="EMBL" id="MCGO01000022">
    <property type="protein sequence ID" value="ORY44421.1"/>
    <property type="molecule type" value="Genomic_DNA"/>
</dbReference>
<dbReference type="InterPro" id="IPR051044">
    <property type="entry name" value="MAG_DAG_Lipase"/>
</dbReference>
<accession>A0A1Y2CBJ6</accession>
<gene>
    <name evidence="2" type="ORF">BCR33DRAFT_850529</name>
</gene>
<evidence type="ECO:0000313" key="3">
    <source>
        <dbReference type="Proteomes" id="UP000193642"/>
    </source>
</evidence>
<dbReference type="OrthoDB" id="10249433at2759"/>
<dbReference type="Gene3D" id="3.40.50.1820">
    <property type="entry name" value="alpha/beta hydrolase"/>
    <property type="match status" value="1"/>
</dbReference>
<dbReference type="InterPro" id="IPR029058">
    <property type="entry name" value="AB_hydrolase_fold"/>
</dbReference>
<dbReference type="STRING" id="329046.A0A1Y2CBJ6"/>
<dbReference type="Proteomes" id="UP000193642">
    <property type="component" value="Unassembled WGS sequence"/>
</dbReference>
<proteinExistence type="predicted"/>
<organism evidence="2 3">
    <name type="scientific">Rhizoclosmatium globosum</name>
    <dbReference type="NCBI Taxonomy" id="329046"/>
    <lineage>
        <taxon>Eukaryota</taxon>
        <taxon>Fungi</taxon>
        <taxon>Fungi incertae sedis</taxon>
        <taxon>Chytridiomycota</taxon>
        <taxon>Chytridiomycota incertae sedis</taxon>
        <taxon>Chytridiomycetes</taxon>
        <taxon>Chytridiales</taxon>
        <taxon>Chytriomycetaceae</taxon>
        <taxon>Rhizoclosmatium</taxon>
    </lineage>
</organism>
<name>A0A1Y2CBJ6_9FUNG</name>
<feature type="domain" description="Serine aminopeptidase S33" evidence="1">
    <location>
        <begin position="37"/>
        <end position="290"/>
    </location>
</feature>
<dbReference type="InterPro" id="IPR022742">
    <property type="entry name" value="Hydrolase_4"/>
</dbReference>
<dbReference type="AlphaFoldDB" id="A0A1Y2CBJ6"/>
<sequence length="309" mass="34317">MPKPIFDIKKDNPPGGYFGASIDKHEIYFNVWKPTGEVKAKVLFFHGFGEHIHRYEHVFTKFAEAGIMVKGMDYRGHGRTVYRNNAVKGFLPGTEQVCDDMIQLNELPVPGIDETNIPTFLFGHSFGGVLALTLVQDPARLAMISNFRGMVVQAPALLAFQTPGKVTPVFLQKIIDLLGGVLGKIAIPAGVPLDVISSDKDEQEKYKNDSLNHGSISFRLARLMMVRLPKSVPAKSATVNCPILVYHSVCDRLTDSSVSKAFVEAVASTDKKWHGFTKEDGLQHELHNEPRISGSIITDYIKWILERAQ</sequence>
<reference evidence="2 3" key="1">
    <citation type="submission" date="2016-07" db="EMBL/GenBank/DDBJ databases">
        <title>Pervasive Adenine N6-methylation of Active Genes in Fungi.</title>
        <authorList>
            <consortium name="DOE Joint Genome Institute"/>
            <person name="Mondo S.J."/>
            <person name="Dannebaum R.O."/>
            <person name="Kuo R.C."/>
            <person name="Labutti K."/>
            <person name="Haridas S."/>
            <person name="Kuo A."/>
            <person name="Salamov A."/>
            <person name="Ahrendt S.R."/>
            <person name="Lipzen A."/>
            <person name="Sullivan W."/>
            <person name="Andreopoulos W.B."/>
            <person name="Clum A."/>
            <person name="Lindquist E."/>
            <person name="Daum C."/>
            <person name="Ramamoorthy G.K."/>
            <person name="Gryganskyi A."/>
            <person name="Culley D."/>
            <person name="Magnuson J.K."/>
            <person name="James T.Y."/>
            <person name="O'Malley M.A."/>
            <person name="Stajich J.E."/>
            <person name="Spatafora J.W."/>
            <person name="Visel A."/>
            <person name="Grigoriev I.V."/>
        </authorList>
    </citation>
    <scope>NUCLEOTIDE SEQUENCE [LARGE SCALE GENOMIC DNA]</scope>
    <source>
        <strain evidence="2 3">JEL800</strain>
    </source>
</reference>
<comment type="caution">
    <text evidence="2">The sequence shown here is derived from an EMBL/GenBank/DDBJ whole genome shotgun (WGS) entry which is preliminary data.</text>
</comment>